<feature type="binding site" evidence="14 16">
    <location>
        <position position="201"/>
    </location>
    <ligand>
        <name>ATP</name>
        <dbReference type="ChEBI" id="CHEBI:30616"/>
    </ligand>
</feature>
<evidence type="ECO:0000256" key="14">
    <source>
        <dbReference type="HAMAP-Rule" id="MF_00145"/>
    </source>
</evidence>
<proteinExistence type="inferred from homology"/>
<dbReference type="Gene3D" id="3.40.50.1260">
    <property type="entry name" value="Phosphoglycerate kinase, N-terminal domain"/>
    <property type="match status" value="2"/>
</dbReference>
<dbReference type="GO" id="GO:0004618">
    <property type="term" value="F:phosphoglycerate kinase activity"/>
    <property type="evidence" value="ECO:0007669"/>
    <property type="project" value="UniProtKB-UniRule"/>
</dbReference>
<dbReference type="GO" id="GO:0005524">
    <property type="term" value="F:ATP binding"/>
    <property type="evidence" value="ECO:0007669"/>
    <property type="project" value="UniProtKB-KW"/>
</dbReference>
<organism evidence="18 19">
    <name type="scientific">Filobacillus milosensis</name>
    <dbReference type="NCBI Taxonomy" id="94137"/>
    <lineage>
        <taxon>Bacteria</taxon>
        <taxon>Bacillati</taxon>
        <taxon>Bacillota</taxon>
        <taxon>Bacilli</taxon>
        <taxon>Bacillales</taxon>
        <taxon>Bacillaceae</taxon>
        <taxon>Filobacillus</taxon>
    </lineage>
</organism>
<dbReference type="GO" id="GO:0006094">
    <property type="term" value="P:gluconeogenesis"/>
    <property type="evidence" value="ECO:0007669"/>
    <property type="project" value="TreeGrafter"/>
</dbReference>
<evidence type="ECO:0000256" key="6">
    <source>
        <dbReference type="ARBA" id="ARBA00013061"/>
    </source>
</evidence>
<dbReference type="InterPro" id="IPR015911">
    <property type="entry name" value="Phosphoglycerate_kinase_CS"/>
</dbReference>
<evidence type="ECO:0000256" key="16">
    <source>
        <dbReference type="PIRSR" id="PIRSR000724-2"/>
    </source>
</evidence>
<sequence>MHKMTVKDVDLKGKRVFCRVDFNVPISKGEISDDTRIRAALPTIQYLVEQGARVVLASHLGRPGGEVVEDLRLDPVAQHLSNLLQQSVLKADDVYSEEVVKNVNSMSDGDVLLLENVRFHPGEKKNDEELAKQFASLADVYVNDAFGAAHRAHASTEGVAHHLPAVSGFLLEKEIEVLGQALENPERPFTAIIGGAKVKDKIGVIDHLLDKVDHLLIGGGLSYTFIKALGFEIGNSLLEEDKIDLANEFIEKAKEKGVSLHLPIDAVVADEFSREANTKVVPIEEIPADWEALDVGPKSVEKFSQIVKDSKLIIWNGPMGVFEYEAFANGTKGVAEALSQTNGYSVIGGGDSASAVEKFGYADQMDHISTGGGASLEFMEGKVLPGVAALNDKE</sequence>
<evidence type="ECO:0000256" key="3">
    <source>
        <dbReference type="ARBA" id="ARBA00004838"/>
    </source>
</evidence>
<evidence type="ECO:0000256" key="12">
    <source>
        <dbReference type="ARBA" id="ARBA00022840"/>
    </source>
</evidence>
<dbReference type="HAMAP" id="MF_00145">
    <property type="entry name" value="Phosphoglyc_kinase"/>
    <property type="match status" value="1"/>
</dbReference>
<evidence type="ECO:0000256" key="17">
    <source>
        <dbReference type="RuleBase" id="RU000532"/>
    </source>
</evidence>
<keyword evidence="13 14" id="KW-0324">Glycolysis</keyword>
<comment type="caution">
    <text evidence="18">The sequence shown here is derived from an EMBL/GenBank/DDBJ whole genome shotgun (WGS) entry which is preliminary data.</text>
</comment>
<name>A0A4Y8IRH0_9BACI</name>
<dbReference type="InterPro" id="IPR015824">
    <property type="entry name" value="Phosphoglycerate_kinase_N"/>
</dbReference>
<dbReference type="GO" id="GO:0006096">
    <property type="term" value="P:glycolytic process"/>
    <property type="evidence" value="ECO:0007669"/>
    <property type="project" value="UniProtKB-UniRule"/>
</dbReference>
<keyword evidence="8 14" id="KW-0963">Cytoplasm</keyword>
<keyword evidence="19" id="KW-1185">Reference proteome</keyword>
<evidence type="ECO:0000256" key="13">
    <source>
        <dbReference type="ARBA" id="ARBA00023152"/>
    </source>
</evidence>
<dbReference type="EC" id="2.7.2.3" evidence="6 14"/>
<keyword evidence="10 14" id="KW-0547">Nucleotide-binding</keyword>
<evidence type="ECO:0000256" key="11">
    <source>
        <dbReference type="ARBA" id="ARBA00022777"/>
    </source>
</evidence>
<dbReference type="OrthoDB" id="9808460at2"/>
<keyword evidence="9 14" id="KW-0808">Transferase</keyword>
<dbReference type="Pfam" id="PF00162">
    <property type="entry name" value="PGK"/>
    <property type="match status" value="1"/>
</dbReference>
<dbReference type="PROSITE" id="PS00111">
    <property type="entry name" value="PGLYCERATE_KINASE"/>
    <property type="match status" value="1"/>
</dbReference>
<dbReference type="CDD" id="cd00318">
    <property type="entry name" value="Phosphoglycerate_kinase"/>
    <property type="match status" value="1"/>
</dbReference>
<comment type="subcellular location">
    <subcellularLocation>
        <location evidence="2 14">Cytoplasm</location>
    </subcellularLocation>
</comment>
<feature type="binding site" evidence="14">
    <location>
        <position position="36"/>
    </location>
    <ligand>
        <name>substrate</name>
    </ligand>
</feature>
<protein>
    <recommendedName>
        <fullName evidence="7 14">Phosphoglycerate kinase</fullName>
        <ecNumber evidence="6 14">2.7.2.3</ecNumber>
    </recommendedName>
</protein>
<dbReference type="SUPFAM" id="SSF53748">
    <property type="entry name" value="Phosphoglycerate kinase"/>
    <property type="match status" value="1"/>
</dbReference>
<dbReference type="AlphaFoldDB" id="A0A4Y8IRH0"/>
<evidence type="ECO:0000313" key="18">
    <source>
        <dbReference type="EMBL" id="TFB24317.1"/>
    </source>
</evidence>
<evidence type="ECO:0000256" key="5">
    <source>
        <dbReference type="ARBA" id="ARBA00011245"/>
    </source>
</evidence>
<keyword evidence="12 14" id="KW-0067">ATP-binding</keyword>
<feature type="binding site" evidence="14">
    <location>
        <position position="151"/>
    </location>
    <ligand>
        <name>substrate</name>
    </ligand>
</feature>
<dbReference type="UniPathway" id="UPA00109">
    <property type="reaction ID" value="UER00185"/>
</dbReference>
<evidence type="ECO:0000256" key="4">
    <source>
        <dbReference type="ARBA" id="ARBA00008982"/>
    </source>
</evidence>
<evidence type="ECO:0000313" key="19">
    <source>
        <dbReference type="Proteomes" id="UP000297975"/>
    </source>
</evidence>
<dbReference type="EMBL" id="SOPW01000002">
    <property type="protein sequence ID" value="TFB24317.1"/>
    <property type="molecule type" value="Genomic_DNA"/>
</dbReference>
<evidence type="ECO:0000256" key="10">
    <source>
        <dbReference type="ARBA" id="ARBA00022741"/>
    </source>
</evidence>
<comment type="caution">
    <text evidence="14">Lacks conserved residue(s) required for the propagation of feature annotation.</text>
</comment>
<evidence type="ECO:0000256" key="2">
    <source>
        <dbReference type="ARBA" id="ARBA00004496"/>
    </source>
</evidence>
<feature type="binding site" evidence="14 15">
    <location>
        <begin position="21"/>
        <end position="23"/>
    </location>
    <ligand>
        <name>substrate</name>
    </ligand>
</feature>
<evidence type="ECO:0000256" key="1">
    <source>
        <dbReference type="ARBA" id="ARBA00000642"/>
    </source>
</evidence>
<dbReference type="InterPro" id="IPR036043">
    <property type="entry name" value="Phosphoglycerate_kinase_sf"/>
</dbReference>
<comment type="pathway">
    <text evidence="3 14">Carbohydrate degradation; glycolysis; pyruvate from D-glyceraldehyde 3-phosphate: step 2/5.</text>
</comment>
<feature type="binding site" evidence="15">
    <location>
        <position position="151"/>
    </location>
    <ligand>
        <name>(2R)-3-phosphoglycerate</name>
        <dbReference type="ChEBI" id="CHEBI:58272"/>
    </ligand>
</feature>
<evidence type="ECO:0000256" key="9">
    <source>
        <dbReference type="ARBA" id="ARBA00022679"/>
    </source>
</evidence>
<dbReference type="InterPro" id="IPR001576">
    <property type="entry name" value="Phosphoglycerate_kinase"/>
</dbReference>
<feature type="binding site" evidence="15">
    <location>
        <position position="118"/>
    </location>
    <ligand>
        <name>(2R)-3-phosphoglycerate</name>
        <dbReference type="ChEBI" id="CHEBI:58272"/>
    </ligand>
</feature>
<dbReference type="Proteomes" id="UP000297975">
    <property type="component" value="Unassembled WGS sequence"/>
</dbReference>
<comment type="subunit">
    <text evidence="5 14">Monomer.</text>
</comment>
<comment type="catalytic activity">
    <reaction evidence="1 14 17">
        <text>(2R)-3-phosphoglycerate + ATP = (2R)-3-phospho-glyceroyl phosphate + ADP</text>
        <dbReference type="Rhea" id="RHEA:14801"/>
        <dbReference type="ChEBI" id="CHEBI:30616"/>
        <dbReference type="ChEBI" id="CHEBI:57604"/>
        <dbReference type="ChEBI" id="CHEBI:58272"/>
        <dbReference type="ChEBI" id="CHEBI:456216"/>
        <dbReference type="EC" id="2.7.2.3"/>
    </reaction>
</comment>
<dbReference type="RefSeq" id="WP_134338675.1">
    <property type="nucleotide sequence ID" value="NZ_SOPW01000002.1"/>
</dbReference>
<feature type="binding site" evidence="14">
    <location>
        <position position="118"/>
    </location>
    <ligand>
        <name>substrate</name>
    </ligand>
</feature>
<dbReference type="GO" id="GO:0043531">
    <property type="term" value="F:ADP binding"/>
    <property type="evidence" value="ECO:0007669"/>
    <property type="project" value="TreeGrafter"/>
</dbReference>
<feature type="binding site" evidence="14 16">
    <location>
        <begin position="349"/>
        <end position="352"/>
    </location>
    <ligand>
        <name>ATP</name>
        <dbReference type="ChEBI" id="CHEBI:30616"/>
    </ligand>
</feature>
<accession>A0A4Y8IRH0</accession>
<feature type="binding site" evidence="14 15">
    <location>
        <begin position="59"/>
        <end position="62"/>
    </location>
    <ligand>
        <name>substrate</name>
    </ligand>
</feature>
<reference evidence="18 19" key="1">
    <citation type="submission" date="2019-03" db="EMBL/GenBank/DDBJ databases">
        <authorList>
            <person name="He R.-H."/>
        </authorList>
    </citation>
    <scope>NUCLEOTIDE SEQUENCE [LARGE SCALE GENOMIC DNA]</scope>
    <source>
        <strain evidence="19">SH 714</strain>
    </source>
</reference>
<dbReference type="PIRSF" id="PIRSF000724">
    <property type="entry name" value="Pgk"/>
    <property type="match status" value="1"/>
</dbReference>
<dbReference type="FunFam" id="3.40.50.1260:FF:000002">
    <property type="entry name" value="Phosphoglycerate kinase"/>
    <property type="match status" value="1"/>
</dbReference>
<gene>
    <name evidence="14" type="primary">pgk</name>
    <name evidence="18" type="ORF">E3U55_02110</name>
</gene>
<dbReference type="GO" id="GO:0005829">
    <property type="term" value="C:cytosol"/>
    <property type="evidence" value="ECO:0007669"/>
    <property type="project" value="TreeGrafter"/>
</dbReference>
<keyword evidence="11 14" id="KW-0418">Kinase</keyword>
<evidence type="ECO:0000256" key="7">
    <source>
        <dbReference type="ARBA" id="ARBA00016471"/>
    </source>
</evidence>
<comment type="similarity">
    <text evidence="4 14 17">Belongs to the phosphoglycerate kinase family.</text>
</comment>
<evidence type="ECO:0000256" key="15">
    <source>
        <dbReference type="PIRSR" id="PIRSR000724-1"/>
    </source>
</evidence>
<dbReference type="PRINTS" id="PR00477">
    <property type="entry name" value="PHGLYCKINASE"/>
</dbReference>
<evidence type="ECO:0000256" key="8">
    <source>
        <dbReference type="ARBA" id="ARBA00022490"/>
    </source>
</evidence>
<dbReference type="PANTHER" id="PTHR11406">
    <property type="entry name" value="PHOSPHOGLYCERATE KINASE"/>
    <property type="match status" value="1"/>
</dbReference>
<dbReference type="PANTHER" id="PTHR11406:SF23">
    <property type="entry name" value="PHOSPHOGLYCERATE KINASE 1, CHLOROPLASTIC-RELATED"/>
    <property type="match status" value="1"/>
</dbReference>
<dbReference type="FunFam" id="3.40.50.1260:FF:000007">
    <property type="entry name" value="Phosphoglycerate kinase"/>
    <property type="match status" value="1"/>
</dbReference>
<feature type="binding site" evidence="15">
    <location>
        <position position="36"/>
    </location>
    <ligand>
        <name>(2R)-3-phosphoglycerate</name>
        <dbReference type="ChEBI" id="CHEBI:58272"/>
    </ligand>
</feature>
<feature type="binding site" evidence="14 16">
    <location>
        <position position="323"/>
    </location>
    <ligand>
        <name>ATP</name>
        <dbReference type="ChEBI" id="CHEBI:30616"/>
    </ligand>
</feature>